<keyword evidence="7" id="KW-0464">Manganese</keyword>
<name>A0A318S509_9DEIO</name>
<dbReference type="GO" id="GO:0046872">
    <property type="term" value="F:metal ion binding"/>
    <property type="evidence" value="ECO:0007669"/>
    <property type="project" value="UniProtKB-KW"/>
</dbReference>
<dbReference type="GO" id="GO:0006281">
    <property type="term" value="P:DNA repair"/>
    <property type="evidence" value="ECO:0007669"/>
    <property type="project" value="InterPro"/>
</dbReference>
<evidence type="ECO:0000313" key="10">
    <source>
        <dbReference type="EMBL" id="PYE53167.1"/>
    </source>
</evidence>
<dbReference type="PROSITE" id="PS51435">
    <property type="entry name" value="AP_NUCLEASE_F1_4"/>
    <property type="match status" value="1"/>
</dbReference>
<keyword evidence="4" id="KW-0378">Hydrolase</keyword>
<evidence type="ECO:0000256" key="3">
    <source>
        <dbReference type="ARBA" id="ARBA00022723"/>
    </source>
</evidence>
<feature type="site" description="Interaction with DNA substrate" evidence="8">
    <location>
        <position position="250"/>
    </location>
</feature>
<keyword evidence="11" id="KW-1185">Reference proteome</keyword>
<feature type="domain" description="Endonuclease/exonuclease/phosphatase" evidence="9">
    <location>
        <begin position="8"/>
        <end position="250"/>
    </location>
</feature>
<dbReference type="InterPro" id="IPR004808">
    <property type="entry name" value="AP_endonuc_1"/>
</dbReference>
<keyword evidence="5 7" id="KW-0460">Magnesium</keyword>
<evidence type="ECO:0000313" key="11">
    <source>
        <dbReference type="Proteomes" id="UP000248326"/>
    </source>
</evidence>
<dbReference type="Gene3D" id="3.60.10.10">
    <property type="entry name" value="Endonuclease/exonuclease/phosphatase"/>
    <property type="match status" value="1"/>
</dbReference>
<keyword evidence="3 7" id="KW-0479">Metal-binding</keyword>
<dbReference type="GO" id="GO:0008311">
    <property type="term" value="F:double-stranded DNA 3'-5' DNA exonuclease activity"/>
    <property type="evidence" value="ECO:0007669"/>
    <property type="project" value="InterPro"/>
</dbReference>
<feature type="binding site" evidence="7">
    <location>
        <position position="250"/>
    </location>
    <ligand>
        <name>Mg(2+)</name>
        <dbReference type="ChEBI" id="CHEBI:18420"/>
        <label>1</label>
    </ligand>
</feature>
<dbReference type="SUPFAM" id="SSF56219">
    <property type="entry name" value="DNase I-like"/>
    <property type="match status" value="1"/>
</dbReference>
<proteinExistence type="inferred from homology"/>
<dbReference type="Proteomes" id="UP000248326">
    <property type="component" value="Unassembled WGS sequence"/>
</dbReference>
<feature type="active site" evidence="6">
    <location>
        <position position="108"/>
    </location>
</feature>
<dbReference type="InterPro" id="IPR005135">
    <property type="entry name" value="Endo/exonuclease/phosphatase"/>
</dbReference>
<feature type="active site" description="Proton acceptor" evidence="6">
    <location>
        <position position="250"/>
    </location>
</feature>
<feature type="binding site" evidence="7">
    <location>
        <position position="149"/>
    </location>
    <ligand>
        <name>Mg(2+)</name>
        <dbReference type="ChEBI" id="CHEBI:18420"/>
        <label>1</label>
    </ligand>
</feature>
<dbReference type="PANTHER" id="PTHR43250">
    <property type="entry name" value="EXODEOXYRIBONUCLEASE III"/>
    <property type="match status" value="1"/>
</dbReference>
<dbReference type="AlphaFoldDB" id="A0A318S509"/>
<dbReference type="CDD" id="cd09086">
    <property type="entry name" value="ExoIII-like_AP-endo"/>
    <property type="match status" value="1"/>
</dbReference>
<dbReference type="PANTHER" id="PTHR43250:SF2">
    <property type="entry name" value="EXODEOXYRIBONUCLEASE III"/>
    <property type="match status" value="1"/>
</dbReference>
<dbReference type="GO" id="GO:0003677">
    <property type="term" value="F:DNA binding"/>
    <property type="evidence" value="ECO:0007669"/>
    <property type="project" value="InterPro"/>
</dbReference>
<dbReference type="OrthoDB" id="9803914at2"/>
<dbReference type="InterPro" id="IPR020847">
    <property type="entry name" value="AP_endonuclease_F1_BS"/>
</dbReference>
<gene>
    <name evidence="10" type="ORF">DES52_110151</name>
</gene>
<evidence type="ECO:0000256" key="4">
    <source>
        <dbReference type="ARBA" id="ARBA00022801"/>
    </source>
</evidence>
<comment type="similarity">
    <text evidence="2">Belongs to the DNA repair enzymes AP/ExoA family.</text>
</comment>
<sequence length="261" mass="29168">MPGSFKLATWNVNSLNVRLAQVLDWLAEHEPDVLALQETKVPDDRFPLAELQAAGYHVAYSGQRAYNGVAILTREVTSDVSVGIPGFEDEQRRVIGATVRGVRIACLYVPNGQVVGSDKFEYKLGWLHAAREFLRAELAVHERLAVVGDFNIAPAERDVHDPRRWEGKVLFSDVERAAFAGLLDLGLSDAFRLFEQPAKVFSWWPYGKVGFPRNLGLRIDHVLVSSTLAGECRECRVDTRPRAHERPSDHAPVIAQFELQG</sequence>
<evidence type="ECO:0000256" key="6">
    <source>
        <dbReference type="PIRSR" id="PIRSR604808-1"/>
    </source>
</evidence>
<dbReference type="NCBIfam" id="TIGR00195">
    <property type="entry name" value="exoDNase_III"/>
    <property type="match status" value="1"/>
</dbReference>
<evidence type="ECO:0000256" key="7">
    <source>
        <dbReference type="PIRSR" id="PIRSR604808-2"/>
    </source>
</evidence>
<dbReference type="InterPro" id="IPR036691">
    <property type="entry name" value="Endo/exonu/phosph_ase_sf"/>
</dbReference>
<dbReference type="RefSeq" id="WP_110887368.1">
    <property type="nucleotide sequence ID" value="NZ_QJSX01000010.1"/>
</dbReference>
<feature type="binding site" evidence="7">
    <location>
        <position position="249"/>
    </location>
    <ligand>
        <name>Mg(2+)</name>
        <dbReference type="ChEBI" id="CHEBI:18420"/>
        <label>1</label>
    </ligand>
</feature>
<organism evidence="10 11">
    <name type="scientific">Deinococcus yavapaiensis KR-236</name>
    <dbReference type="NCBI Taxonomy" id="694435"/>
    <lineage>
        <taxon>Bacteria</taxon>
        <taxon>Thermotogati</taxon>
        <taxon>Deinococcota</taxon>
        <taxon>Deinococci</taxon>
        <taxon>Deinococcales</taxon>
        <taxon>Deinococcaceae</taxon>
        <taxon>Deinococcus</taxon>
    </lineage>
</organism>
<dbReference type="GO" id="GO:0004519">
    <property type="term" value="F:endonuclease activity"/>
    <property type="evidence" value="ECO:0007669"/>
    <property type="project" value="InterPro"/>
</dbReference>
<dbReference type="NCBIfam" id="TIGR00633">
    <property type="entry name" value="xth"/>
    <property type="match status" value="1"/>
</dbReference>
<feature type="site" description="Transition state stabilizer" evidence="8">
    <location>
        <position position="151"/>
    </location>
</feature>
<feature type="binding site" evidence="7">
    <location>
        <position position="151"/>
    </location>
    <ligand>
        <name>Mg(2+)</name>
        <dbReference type="ChEBI" id="CHEBI:18420"/>
        <label>1</label>
    </ligand>
</feature>
<dbReference type="PROSITE" id="PS00728">
    <property type="entry name" value="AP_NUCLEASE_F1_3"/>
    <property type="match status" value="1"/>
</dbReference>
<comment type="cofactor">
    <cofactor evidence="7">
        <name>Mg(2+)</name>
        <dbReference type="ChEBI" id="CHEBI:18420"/>
    </cofactor>
    <cofactor evidence="7">
        <name>Mn(2+)</name>
        <dbReference type="ChEBI" id="CHEBI:29035"/>
    </cofactor>
    <text evidence="7">Probably binds two magnesium or manganese ions per subunit.</text>
</comment>
<feature type="active site" description="Proton donor/acceptor" evidence="6">
    <location>
        <position position="149"/>
    </location>
</feature>
<reference evidence="10 11" key="1">
    <citation type="submission" date="2018-06" db="EMBL/GenBank/DDBJ databases">
        <title>Genomic Encyclopedia of Type Strains, Phase IV (KMG-IV): sequencing the most valuable type-strain genomes for metagenomic binning, comparative biology and taxonomic classification.</title>
        <authorList>
            <person name="Goeker M."/>
        </authorList>
    </citation>
    <scope>NUCLEOTIDE SEQUENCE [LARGE SCALE GENOMIC DNA]</scope>
    <source>
        <strain evidence="10 11">DSM 18048</strain>
    </source>
</reference>
<dbReference type="InterPro" id="IPR020848">
    <property type="entry name" value="AP_endonuclease_F1_CS"/>
</dbReference>
<comment type="cofactor">
    <cofactor evidence="1">
        <name>Mn(2+)</name>
        <dbReference type="ChEBI" id="CHEBI:29035"/>
    </cofactor>
</comment>
<evidence type="ECO:0000256" key="2">
    <source>
        <dbReference type="ARBA" id="ARBA00007092"/>
    </source>
</evidence>
<evidence type="ECO:0000256" key="1">
    <source>
        <dbReference type="ARBA" id="ARBA00001936"/>
    </source>
</evidence>
<dbReference type="Pfam" id="PF03372">
    <property type="entry name" value="Exo_endo_phos"/>
    <property type="match status" value="1"/>
</dbReference>
<protein>
    <submittedName>
        <fullName evidence="10">Exodeoxyribonuclease III</fullName>
    </submittedName>
</protein>
<evidence type="ECO:0000256" key="8">
    <source>
        <dbReference type="PIRSR" id="PIRSR604808-3"/>
    </source>
</evidence>
<feature type="binding site" evidence="7">
    <location>
        <position position="11"/>
    </location>
    <ligand>
        <name>Mg(2+)</name>
        <dbReference type="ChEBI" id="CHEBI:18420"/>
        <label>1</label>
    </ligand>
</feature>
<dbReference type="EMBL" id="QJSX01000010">
    <property type="protein sequence ID" value="PYE53167.1"/>
    <property type="molecule type" value="Genomic_DNA"/>
</dbReference>
<comment type="caution">
    <text evidence="10">The sequence shown here is derived from an EMBL/GenBank/DDBJ whole genome shotgun (WGS) entry which is preliminary data.</text>
</comment>
<evidence type="ECO:0000256" key="5">
    <source>
        <dbReference type="ARBA" id="ARBA00022842"/>
    </source>
</evidence>
<feature type="site" description="Important for catalytic activity" evidence="8">
    <location>
        <position position="220"/>
    </location>
</feature>
<feature type="binding site" evidence="7">
    <location>
        <position position="38"/>
    </location>
    <ligand>
        <name>Mg(2+)</name>
        <dbReference type="ChEBI" id="CHEBI:18420"/>
        <label>1</label>
    </ligand>
</feature>
<evidence type="ECO:0000259" key="9">
    <source>
        <dbReference type="Pfam" id="PF03372"/>
    </source>
</evidence>
<dbReference type="InterPro" id="IPR037493">
    <property type="entry name" value="ExoIII-like"/>
</dbReference>
<dbReference type="PROSITE" id="PS00726">
    <property type="entry name" value="AP_NUCLEASE_F1_1"/>
    <property type="match status" value="1"/>
</dbReference>
<accession>A0A318S509</accession>